<reference evidence="1" key="1">
    <citation type="submission" date="2020-01" db="EMBL/GenBank/DDBJ databases">
        <title>Comparative genomic and phylogenetic analyses of the P100virus genus of Listeria bacteriophages and report of two new members.</title>
        <authorList>
            <person name="Blanco Fernandez M.D."/>
            <person name="Barrios M.E."/>
            <person name="Mbayed V.A."/>
            <person name="Klumpp J."/>
        </authorList>
    </citation>
    <scope>NUCLEOTIDE SEQUENCE</scope>
</reference>
<dbReference type="Proteomes" id="UP000609966">
    <property type="component" value="Segment"/>
</dbReference>
<protein>
    <submittedName>
        <fullName evidence="1">Uncharacterized protein</fullName>
    </submittedName>
</protein>
<organism evidence="1 2">
    <name type="scientific">Listeria phage vB_Liva_VAfA18</name>
    <dbReference type="NCBI Taxonomy" id="2712945"/>
    <lineage>
        <taxon>Viruses</taxon>
        <taxon>Duplodnaviria</taxon>
        <taxon>Heunggongvirae</taxon>
        <taxon>Uroviricota</taxon>
        <taxon>Caudoviricetes</taxon>
        <taxon>Herelleviridae</taxon>
        <taxon>Jasinskavirinae</taxon>
        <taxon>Pecentumvirus</taxon>
        <taxon>Pecentumvirus list36</taxon>
    </lineage>
</organism>
<proteinExistence type="predicted"/>
<accession>A0A858EAS3</accession>
<dbReference type="EMBL" id="MN939540">
    <property type="protein sequence ID" value="QIG60964.1"/>
    <property type="molecule type" value="Genomic_DNA"/>
</dbReference>
<gene>
    <name evidence="1" type="ORF">vBLivaVAfA18_040</name>
</gene>
<sequence>MLKRRRISRMSSFISQQPNGRYCRFSSVVDGVTHVNMTYEDYVDLLIENGRNKESAIETANEIMDRRLRPFIEVLAGMSTSNATIGQLIMEIRLMGYEGDLTSYIKGWKEEINFD</sequence>
<evidence type="ECO:0000313" key="2">
    <source>
        <dbReference type="Proteomes" id="UP000609966"/>
    </source>
</evidence>
<evidence type="ECO:0000313" key="1">
    <source>
        <dbReference type="EMBL" id="QIG60964.1"/>
    </source>
</evidence>
<name>A0A858EAS3_9CAUD</name>